<accession>A0ABZ2MX62</accession>
<keyword evidence="7" id="KW-1185">Reference proteome</keyword>
<organism evidence="6 7">
    <name type="scientific">Metabacillus rhizosphaerae</name>
    <dbReference type="NCBI Taxonomy" id="3117747"/>
    <lineage>
        <taxon>Bacteria</taxon>
        <taxon>Bacillati</taxon>
        <taxon>Bacillota</taxon>
        <taxon>Bacilli</taxon>
        <taxon>Bacillales</taxon>
        <taxon>Bacillaceae</taxon>
        <taxon>Metabacillus</taxon>
    </lineage>
</organism>
<evidence type="ECO:0000256" key="3">
    <source>
        <dbReference type="ARBA" id="ARBA00023125"/>
    </source>
</evidence>
<dbReference type="Gene3D" id="3.40.50.2300">
    <property type="match status" value="2"/>
</dbReference>
<dbReference type="PROSITE" id="PS50932">
    <property type="entry name" value="HTH_LACI_2"/>
    <property type="match status" value="1"/>
</dbReference>
<dbReference type="Pfam" id="PF00356">
    <property type="entry name" value="LacI"/>
    <property type="match status" value="1"/>
</dbReference>
<dbReference type="Pfam" id="PF13377">
    <property type="entry name" value="Peripla_BP_3"/>
    <property type="match status" value="1"/>
</dbReference>
<dbReference type="Gene3D" id="1.10.260.40">
    <property type="entry name" value="lambda repressor-like DNA-binding domains"/>
    <property type="match status" value="1"/>
</dbReference>
<evidence type="ECO:0000256" key="2">
    <source>
        <dbReference type="ARBA" id="ARBA00023015"/>
    </source>
</evidence>
<keyword evidence="2" id="KW-0805">Transcription regulation</keyword>
<keyword evidence="1" id="KW-0678">Repressor</keyword>
<dbReference type="GO" id="GO:0003677">
    <property type="term" value="F:DNA binding"/>
    <property type="evidence" value="ECO:0007669"/>
    <property type="project" value="UniProtKB-KW"/>
</dbReference>
<feature type="domain" description="HTH lacI-type" evidence="5">
    <location>
        <begin position="5"/>
        <end position="59"/>
    </location>
</feature>
<dbReference type="SUPFAM" id="SSF53822">
    <property type="entry name" value="Periplasmic binding protein-like I"/>
    <property type="match status" value="1"/>
</dbReference>
<dbReference type="PANTHER" id="PTHR30146">
    <property type="entry name" value="LACI-RELATED TRANSCRIPTIONAL REPRESSOR"/>
    <property type="match status" value="1"/>
</dbReference>
<sequence>MAKKITMQDIADRLQISKNSVSQALSGKPGVSEETRRIVETAARELGYEYTSVRNQLQKSEQNKTFALIASEFAFSLKSFFGEIYLSIERELSKQGIHLLIQPISEHAISERQLPSFVQNKSVDGILILSHLSTDYINEILSTNIPTILIDHHHPHINADAILTNNRFGAYTAVEHLLKLGHRKIGFVGNTSYSPSYYERLEGYRLALHHHEIKIDPTFILSDVLEEDEDLCISMSKLPKQPTAWFCVNDGFGFLVCSYLHHAGIKIPDQISVCNFDNGQLSQISNPKITTMDIDLKLYGIKAVEQLIWRINNKDAVYQEILLPTTLIKRASTGPVLTRD</sequence>
<dbReference type="CDD" id="cd19974">
    <property type="entry name" value="PBP1_LacI-like"/>
    <property type="match status" value="1"/>
</dbReference>
<proteinExistence type="predicted"/>
<dbReference type="SUPFAM" id="SSF47413">
    <property type="entry name" value="lambda repressor-like DNA-binding domains"/>
    <property type="match status" value="1"/>
</dbReference>
<evidence type="ECO:0000313" key="7">
    <source>
        <dbReference type="Proteomes" id="UP001368328"/>
    </source>
</evidence>
<evidence type="ECO:0000313" key="6">
    <source>
        <dbReference type="EMBL" id="WXB89692.1"/>
    </source>
</evidence>
<keyword evidence="4" id="KW-0804">Transcription</keyword>
<dbReference type="SMART" id="SM00354">
    <property type="entry name" value="HTH_LACI"/>
    <property type="match status" value="1"/>
</dbReference>
<evidence type="ECO:0000259" key="5">
    <source>
        <dbReference type="PROSITE" id="PS50932"/>
    </source>
</evidence>
<dbReference type="InterPro" id="IPR000843">
    <property type="entry name" value="HTH_LacI"/>
</dbReference>
<dbReference type="RefSeq" id="WP_338788194.1">
    <property type="nucleotide sequence ID" value="NZ_CP147403.1"/>
</dbReference>
<evidence type="ECO:0000256" key="4">
    <source>
        <dbReference type="ARBA" id="ARBA00023163"/>
    </source>
</evidence>
<dbReference type="InterPro" id="IPR028082">
    <property type="entry name" value="Peripla_BP_I"/>
</dbReference>
<dbReference type="EMBL" id="CP147403">
    <property type="protein sequence ID" value="WXB89692.1"/>
    <property type="molecule type" value="Genomic_DNA"/>
</dbReference>
<protein>
    <submittedName>
        <fullName evidence="6">LacI family DNA-binding transcriptional regulator</fullName>
    </submittedName>
</protein>
<evidence type="ECO:0000256" key="1">
    <source>
        <dbReference type="ARBA" id="ARBA00022491"/>
    </source>
</evidence>
<dbReference type="PANTHER" id="PTHR30146:SF148">
    <property type="entry name" value="HTH-TYPE TRANSCRIPTIONAL REPRESSOR PURR-RELATED"/>
    <property type="match status" value="1"/>
</dbReference>
<reference evidence="6 7" key="1">
    <citation type="submission" date="2024-02" db="EMBL/GenBank/DDBJ databases">
        <title>Seven novel Bacillus-like species.</title>
        <authorList>
            <person name="Liu G."/>
        </authorList>
    </citation>
    <scope>NUCLEOTIDE SEQUENCE [LARGE SCALE GENOMIC DNA]</scope>
    <source>
        <strain evidence="6 7">FJAT-53654</strain>
    </source>
</reference>
<dbReference type="InterPro" id="IPR046335">
    <property type="entry name" value="LacI/GalR-like_sensor"/>
</dbReference>
<name>A0ABZ2MX62_9BACI</name>
<dbReference type="CDD" id="cd01392">
    <property type="entry name" value="HTH_LacI"/>
    <property type="match status" value="1"/>
</dbReference>
<keyword evidence="3 6" id="KW-0238">DNA-binding</keyword>
<dbReference type="InterPro" id="IPR010982">
    <property type="entry name" value="Lambda_DNA-bd_dom_sf"/>
</dbReference>
<gene>
    <name evidence="6" type="ORF">WCV66_05500</name>
</gene>
<dbReference type="Proteomes" id="UP001368328">
    <property type="component" value="Chromosome"/>
</dbReference>